<dbReference type="Pfam" id="PF03466">
    <property type="entry name" value="LysR_substrate"/>
    <property type="match status" value="1"/>
</dbReference>
<dbReference type="Proteomes" id="UP000526408">
    <property type="component" value="Unassembled WGS sequence"/>
</dbReference>
<dbReference type="CDD" id="cd08411">
    <property type="entry name" value="PBP2_OxyR"/>
    <property type="match status" value="1"/>
</dbReference>
<dbReference type="PANTHER" id="PTHR30346">
    <property type="entry name" value="TRANSCRIPTIONAL DUAL REGULATOR HCAR-RELATED"/>
    <property type="match status" value="1"/>
</dbReference>
<dbReference type="InterPro" id="IPR036388">
    <property type="entry name" value="WH-like_DNA-bd_sf"/>
</dbReference>
<dbReference type="PANTHER" id="PTHR30346:SF26">
    <property type="entry name" value="HYDROGEN PEROXIDE-INDUCIBLE GENES ACTIVATOR"/>
    <property type="match status" value="1"/>
</dbReference>
<dbReference type="PROSITE" id="PS50931">
    <property type="entry name" value="HTH_LYSR"/>
    <property type="match status" value="1"/>
</dbReference>
<dbReference type="Gene3D" id="1.10.10.10">
    <property type="entry name" value="Winged helix-like DNA-binding domain superfamily/Winged helix DNA-binding domain"/>
    <property type="match status" value="1"/>
</dbReference>
<keyword evidence="5" id="KW-0804">Transcription</keyword>
<dbReference type="AlphaFoldDB" id="A0A7X6JWK2"/>
<evidence type="ECO:0000256" key="2">
    <source>
        <dbReference type="ARBA" id="ARBA00023015"/>
    </source>
</evidence>
<keyword evidence="2" id="KW-0805">Transcription regulation</keyword>
<dbReference type="EMBL" id="JAAZQQ010000001">
    <property type="protein sequence ID" value="NKX43785.1"/>
    <property type="molecule type" value="Genomic_DNA"/>
</dbReference>
<dbReference type="SUPFAM" id="SSF53850">
    <property type="entry name" value="Periplasmic binding protein-like II"/>
    <property type="match status" value="1"/>
</dbReference>
<evidence type="ECO:0000313" key="7">
    <source>
        <dbReference type="EMBL" id="NKX43785.1"/>
    </source>
</evidence>
<evidence type="ECO:0000256" key="5">
    <source>
        <dbReference type="ARBA" id="ARBA00023163"/>
    </source>
</evidence>
<name>A0A7X6JWK2_9RHOB</name>
<dbReference type="GO" id="GO:0032993">
    <property type="term" value="C:protein-DNA complex"/>
    <property type="evidence" value="ECO:0007669"/>
    <property type="project" value="TreeGrafter"/>
</dbReference>
<dbReference type="InterPro" id="IPR005119">
    <property type="entry name" value="LysR_subst-bd"/>
</dbReference>
<dbReference type="InterPro" id="IPR000847">
    <property type="entry name" value="LysR_HTH_N"/>
</dbReference>
<evidence type="ECO:0000256" key="4">
    <source>
        <dbReference type="ARBA" id="ARBA00023159"/>
    </source>
</evidence>
<sequence length="303" mass="32489">MNPITLKQLRYLDALARHRHFGLAAEACAISQPALSMQIRELEDSLGGALVERGARPLRLTGLGEEIAARARDILRAADELAEVARARRDGPGGRLRLGVIPTIAPYLLPRLIRDLAARYPGLELQVRETQTERLIAELTDGRLDTALLALPVSEPGLEEVALFSETFVLVRPEAEAAAPVPSPEALPDMQLLLLEEGHCFRDQALAVCGLRAGAPRAGLDGSSLSTLVQMVGAGIGVTLIPEMAVGVETRGAPVAVQRFAAGRPARTVGMLWRRKSPLARELREVAELVRQSAEAMYAAASA</sequence>
<evidence type="ECO:0000313" key="8">
    <source>
        <dbReference type="Proteomes" id="UP000526408"/>
    </source>
</evidence>
<organism evidence="7 8">
    <name type="scientific">Roseicyclus persicicus</name>
    <dbReference type="NCBI Taxonomy" id="2650661"/>
    <lineage>
        <taxon>Bacteria</taxon>
        <taxon>Pseudomonadati</taxon>
        <taxon>Pseudomonadota</taxon>
        <taxon>Alphaproteobacteria</taxon>
        <taxon>Rhodobacterales</taxon>
        <taxon>Roseobacteraceae</taxon>
        <taxon>Roseicyclus</taxon>
    </lineage>
</organism>
<evidence type="ECO:0000259" key="6">
    <source>
        <dbReference type="PROSITE" id="PS50931"/>
    </source>
</evidence>
<feature type="domain" description="HTH lysR-type" evidence="6">
    <location>
        <begin position="4"/>
        <end position="61"/>
    </location>
</feature>
<protein>
    <submittedName>
        <fullName evidence="7">LysR family transcriptional regulator</fullName>
    </submittedName>
</protein>
<dbReference type="RefSeq" id="WP_168622129.1">
    <property type="nucleotide sequence ID" value="NZ_JAAZQQ010000001.1"/>
</dbReference>
<evidence type="ECO:0000256" key="1">
    <source>
        <dbReference type="ARBA" id="ARBA00009437"/>
    </source>
</evidence>
<reference evidence="7 8" key="1">
    <citation type="submission" date="2020-04" db="EMBL/GenBank/DDBJ databases">
        <authorList>
            <person name="Yoon J."/>
        </authorList>
    </citation>
    <scope>NUCLEOTIDE SEQUENCE [LARGE SCALE GENOMIC DNA]</scope>
    <source>
        <strain evidence="7 8">KMU-115</strain>
    </source>
</reference>
<dbReference type="Gene3D" id="3.40.190.10">
    <property type="entry name" value="Periplasmic binding protein-like II"/>
    <property type="match status" value="2"/>
</dbReference>
<gene>
    <name evidence="7" type="ORF">HCU73_04210</name>
</gene>
<dbReference type="FunFam" id="1.10.10.10:FF:000001">
    <property type="entry name" value="LysR family transcriptional regulator"/>
    <property type="match status" value="1"/>
</dbReference>
<dbReference type="GO" id="GO:0003677">
    <property type="term" value="F:DNA binding"/>
    <property type="evidence" value="ECO:0007669"/>
    <property type="project" value="UniProtKB-KW"/>
</dbReference>
<keyword evidence="3" id="KW-0238">DNA-binding</keyword>
<keyword evidence="8" id="KW-1185">Reference proteome</keyword>
<accession>A0A7X6JWK2</accession>
<dbReference type="InterPro" id="IPR036390">
    <property type="entry name" value="WH_DNA-bd_sf"/>
</dbReference>
<dbReference type="PRINTS" id="PR00039">
    <property type="entry name" value="HTHLYSR"/>
</dbReference>
<comment type="caution">
    <text evidence="7">The sequence shown here is derived from an EMBL/GenBank/DDBJ whole genome shotgun (WGS) entry which is preliminary data.</text>
</comment>
<keyword evidence="4" id="KW-0010">Activator</keyword>
<dbReference type="Pfam" id="PF00126">
    <property type="entry name" value="HTH_1"/>
    <property type="match status" value="1"/>
</dbReference>
<evidence type="ECO:0000256" key="3">
    <source>
        <dbReference type="ARBA" id="ARBA00023125"/>
    </source>
</evidence>
<comment type="similarity">
    <text evidence="1">Belongs to the LysR transcriptional regulatory family.</text>
</comment>
<proteinExistence type="inferred from homology"/>
<dbReference type="GO" id="GO:0003700">
    <property type="term" value="F:DNA-binding transcription factor activity"/>
    <property type="evidence" value="ECO:0007669"/>
    <property type="project" value="InterPro"/>
</dbReference>
<dbReference type="SUPFAM" id="SSF46785">
    <property type="entry name" value="Winged helix' DNA-binding domain"/>
    <property type="match status" value="1"/>
</dbReference>